<feature type="transmembrane region" description="Helical" evidence="2">
    <location>
        <begin position="169"/>
        <end position="192"/>
    </location>
</feature>
<feature type="transmembrane region" description="Helical" evidence="2">
    <location>
        <begin position="79"/>
        <end position="98"/>
    </location>
</feature>
<dbReference type="EMBL" id="RCNU01000002">
    <property type="protein sequence ID" value="RWQ98807.1"/>
    <property type="molecule type" value="Genomic_DNA"/>
</dbReference>
<evidence type="ECO:0000259" key="3">
    <source>
        <dbReference type="Pfam" id="PF04982"/>
    </source>
</evidence>
<dbReference type="Proteomes" id="UP000283841">
    <property type="component" value="Unassembled WGS sequence"/>
</dbReference>
<dbReference type="PANTHER" id="PTHR33741">
    <property type="entry name" value="TRANSMEMBRANE PROTEIN DDB_G0269096-RELATED"/>
    <property type="match status" value="1"/>
</dbReference>
<protein>
    <submittedName>
        <fullName evidence="4">HPP family-domain-containing protein</fullName>
    </submittedName>
</protein>
<feature type="compositionally biased region" description="Basic and acidic residues" evidence="1">
    <location>
        <begin position="302"/>
        <end position="326"/>
    </location>
</feature>
<evidence type="ECO:0000256" key="1">
    <source>
        <dbReference type="SAM" id="MobiDB-lite"/>
    </source>
</evidence>
<proteinExistence type="predicted"/>
<keyword evidence="5" id="KW-1185">Reference proteome</keyword>
<comment type="caution">
    <text evidence="4">The sequence shown here is derived from an EMBL/GenBank/DDBJ whole genome shotgun (WGS) entry which is preliminary data.</text>
</comment>
<organism evidence="4 5">
    <name type="scientific">Byssochlamys spectabilis</name>
    <name type="common">Paecilomyces variotii</name>
    <dbReference type="NCBI Taxonomy" id="264951"/>
    <lineage>
        <taxon>Eukaryota</taxon>
        <taxon>Fungi</taxon>
        <taxon>Dikarya</taxon>
        <taxon>Ascomycota</taxon>
        <taxon>Pezizomycotina</taxon>
        <taxon>Eurotiomycetes</taxon>
        <taxon>Eurotiomycetidae</taxon>
        <taxon>Eurotiales</taxon>
        <taxon>Thermoascaceae</taxon>
        <taxon>Paecilomyces</taxon>
    </lineage>
</organism>
<feature type="region of interest" description="Disordered" evidence="1">
    <location>
        <begin position="266"/>
        <end position="337"/>
    </location>
</feature>
<reference evidence="4 5" key="1">
    <citation type="journal article" date="2018" name="Front. Microbiol.">
        <title>Genomic and genetic insights into a cosmopolitan fungus, Paecilomyces variotii (Eurotiales).</title>
        <authorList>
            <person name="Urquhart A.S."/>
            <person name="Mondo S.J."/>
            <person name="Makela M.R."/>
            <person name="Hane J.K."/>
            <person name="Wiebenga A."/>
            <person name="He G."/>
            <person name="Mihaltcheva S."/>
            <person name="Pangilinan J."/>
            <person name="Lipzen A."/>
            <person name="Barry K."/>
            <person name="de Vries R.P."/>
            <person name="Grigoriev I.V."/>
            <person name="Idnurm A."/>
        </authorList>
    </citation>
    <scope>NUCLEOTIDE SEQUENCE [LARGE SCALE GENOMIC DNA]</scope>
    <source>
        <strain evidence="4 5">CBS 101075</strain>
    </source>
</reference>
<evidence type="ECO:0000313" key="5">
    <source>
        <dbReference type="Proteomes" id="UP000283841"/>
    </source>
</evidence>
<accession>A0A443I450</accession>
<sequence>MGHTEEKNAAANDNRPKHRYSPPRICLSHLKFRRDWREKLPRSVSRFTGYRPLDENPPYPPLPFPPFTWLAKLPLCYETWLLAWIGAFIGILLIEAIMSTSTAFRDVYHAPTIITSFGASAVLLFGVIESPVAQPRNFVLGHFLSALVGTAITRLFVLNGSYHGYLDNVAFHPSTFINGGVSMATSLLVMLITGTAHPPAGATGLNAAVQSQIVTLSWRYLPTVLASSLIMLGWALVINNVGRRRYPLHWWAPGPVFVIPPEEQPDAQLGAQEEAQEEVDIQREVTEEGSLRAESDPSETITMERDGRREGSVYSERRASLHEQRRGSVGSAADGMV</sequence>
<keyword evidence="2" id="KW-0812">Transmembrane</keyword>
<dbReference type="VEuPathDB" id="FungiDB:C8Q69DRAFT_398851"/>
<dbReference type="STRING" id="264951.A0A443I450"/>
<dbReference type="InterPro" id="IPR007065">
    <property type="entry name" value="HPP"/>
</dbReference>
<keyword evidence="2" id="KW-0472">Membrane</keyword>
<feature type="domain" description="HPP transmembrane region" evidence="3">
    <location>
        <begin position="77"/>
        <end position="247"/>
    </location>
</feature>
<dbReference type="AlphaFoldDB" id="A0A443I450"/>
<feature type="transmembrane region" description="Helical" evidence="2">
    <location>
        <begin position="220"/>
        <end position="238"/>
    </location>
</feature>
<evidence type="ECO:0000256" key="2">
    <source>
        <dbReference type="SAM" id="Phobius"/>
    </source>
</evidence>
<keyword evidence="2" id="KW-1133">Transmembrane helix</keyword>
<feature type="transmembrane region" description="Helical" evidence="2">
    <location>
        <begin position="140"/>
        <end position="157"/>
    </location>
</feature>
<gene>
    <name evidence="4" type="ORF">C8Q69DRAFT_398851</name>
</gene>
<dbReference type="GeneID" id="39597100"/>
<dbReference type="RefSeq" id="XP_028488452.1">
    <property type="nucleotide sequence ID" value="XM_028627823.1"/>
</dbReference>
<dbReference type="InterPro" id="IPR058581">
    <property type="entry name" value="TM_HPP"/>
</dbReference>
<feature type="transmembrane region" description="Helical" evidence="2">
    <location>
        <begin position="110"/>
        <end position="128"/>
    </location>
</feature>
<evidence type="ECO:0000313" key="4">
    <source>
        <dbReference type="EMBL" id="RWQ98807.1"/>
    </source>
</evidence>
<feature type="compositionally biased region" description="Basic and acidic residues" evidence="1">
    <location>
        <begin position="280"/>
        <end position="295"/>
    </location>
</feature>
<dbReference type="PANTHER" id="PTHR33741:SF5">
    <property type="entry name" value="TRANSMEMBRANE PROTEIN DDB_G0269096-RELATED"/>
    <property type="match status" value="1"/>
</dbReference>
<name>A0A443I450_BYSSP</name>
<dbReference type="Pfam" id="PF04982">
    <property type="entry name" value="TM_HPP"/>
    <property type="match status" value="1"/>
</dbReference>